<evidence type="ECO:0000313" key="4">
    <source>
        <dbReference type="Proteomes" id="UP000245207"/>
    </source>
</evidence>
<evidence type="ECO:0000256" key="2">
    <source>
        <dbReference type="SAM" id="MobiDB-lite"/>
    </source>
</evidence>
<dbReference type="EMBL" id="PKPP01000001">
    <property type="protein sequence ID" value="PWA99926.1"/>
    <property type="molecule type" value="Genomic_DNA"/>
</dbReference>
<keyword evidence="4" id="KW-1185">Reference proteome</keyword>
<evidence type="ECO:0000313" key="3">
    <source>
        <dbReference type="EMBL" id="PWA99926.1"/>
    </source>
</evidence>
<dbReference type="Gene3D" id="1.10.8.430">
    <property type="entry name" value="Helical domain of apoptotic protease-activating factors"/>
    <property type="match status" value="1"/>
</dbReference>
<evidence type="ECO:0000256" key="1">
    <source>
        <dbReference type="ARBA" id="ARBA00022614"/>
    </source>
</evidence>
<organism evidence="3 4">
    <name type="scientific">Artemisia annua</name>
    <name type="common">Sweet wormwood</name>
    <dbReference type="NCBI Taxonomy" id="35608"/>
    <lineage>
        <taxon>Eukaryota</taxon>
        <taxon>Viridiplantae</taxon>
        <taxon>Streptophyta</taxon>
        <taxon>Embryophyta</taxon>
        <taxon>Tracheophyta</taxon>
        <taxon>Spermatophyta</taxon>
        <taxon>Magnoliopsida</taxon>
        <taxon>eudicotyledons</taxon>
        <taxon>Gunneridae</taxon>
        <taxon>Pentapetalae</taxon>
        <taxon>asterids</taxon>
        <taxon>campanulids</taxon>
        <taxon>Asterales</taxon>
        <taxon>Asteraceae</taxon>
        <taxon>Asteroideae</taxon>
        <taxon>Anthemideae</taxon>
        <taxon>Artemisiinae</taxon>
        <taxon>Artemisia</taxon>
    </lineage>
</organism>
<feature type="compositionally biased region" description="Polar residues" evidence="2">
    <location>
        <begin position="85"/>
        <end position="99"/>
    </location>
</feature>
<comment type="caution">
    <text evidence="3">The sequence shown here is derived from an EMBL/GenBank/DDBJ whole genome shotgun (WGS) entry which is preliminary data.</text>
</comment>
<reference evidence="3 4" key="1">
    <citation type="journal article" date="2018" name="Mol. Plant">
        <title>The genome of Artemisia annua provides insight into the evolution of Asteraceae family and artemisinin biosynthesis.</title>
        <authorList>
            <person name="Shen Q."/>
            <person name="Zhang L."/>
            <person name="Liao Z."/>
            <person name="Wang S."/>
            <person name="Yan T."/>
            <person name="Shi P."/>
            <person name="Liu M."/>
            <person name="Fu X."/>
            <person name="Pan Q."/>
            <person name="Wang Y."/>
            <person name="Lv Z."/>
            <person name="Lu X."/>
            <person name="Zhang F."/>
            <person name="Jiang W."/>
            <person name="Ma Y."/>
            <person name="Chen M."/>
            <person name="Hao X."/>
            <person name="Li L."/>
            <person name="Tang Y."/>
            <person name="Lv G."/>
            <person name="Zhou Y."/>
            <person name="Sun X."/>
            <person name="Brodelius P.E."/>
            <person name="Rose J.K.C."/>
            <person name="Tang K."/>
        </authorList>
    </citation>
    <scope>NUCLEOTIDE SEQUENCE [LARGE SCALE GENOMIC DNA]</scope>
    <source>
        <strain evidence="4">cv. Huhao1</strain>
        <tissue evidence="3">Leaf</tissue>
    </source>
</reference>
<gene>
    <name evidence="3" type="ORF">CTI12_AA000550</name>
</gene>
<dbReference type="AlphaFoldDB" id="A0A2U1QPI5"/>
<dbReference type="InterPro" id="IPR042197">
    <property type="entry name" value="Apaf_helical"/>
</dbReference>
<dbReference type="Proteomes" id="UP000245207">
    <property type="component" value="Unassembled WGS sequence"/>
</dbReference>
<name>A0A2U1QPI5_ARTAN</name>
<sequence length="99" mass="11142">MKLVIRNILPNNRAGQLTKCCKKNPLALSVIGGRLKGTQMESWHHTLKKLSQATHPLIDLPLDEANRFHLARALGLLKDDERNSPRSSTSKLTRSYQVT</sequence>
<protein>
    <submittedName>
        <fullName evidence="3">NB-ARC domains-containing protein</fullName>
    </submittedName>
</protein>
<accession>A0A2U1QPI5</accession>
<proteinExistence type="predicted"/>
<keyword evidence="1" id="KW-0433">Leucine-rich repeat</keyword>
<feature type="region of interest" description="Disordered" evidence="2">
    <location>
        <begin position="79"/>
        <end position="99"/>
    </location>
</feature>